<name>A0AAU8FTW5_9BACT</name>
<proteinExistence type="predicted"/>
<gene>
    <name evidence="1" type="ORF">ABV298_03325</name>
</gene>
<dbReference type="AlphaFoldDB" id="A0AAU8FTW5"/>
<accession>A0AAU8FTW5</accession>
<dbReference type="RefSeq" id="WP_353723287.1">
    <property type="nucleotide sequence ID" value="NZ_CP159289.1"/>
</dbReference>
<sequence length="51" mass="5706">MYIGKLCKKAMVEGSGKEILREITGHLQSRHIEMLDALLTHATEGIVIVDR</sequence>
<protein>
    <submittedName>
        <fullName evidence="1">Uncharacterized protein</fullName>
    </submittedName>
</protein>
<organism evidence="1">
    <name type="scientific">Dyadobacter sp. 676</name>
    <dbReference type="NCBI Taxonomy" id="3088362"/>
    <lineage>
        <taxon>Bacteria</taxon>
        <taxon>Pseudomonadati</taxon>
        <taxon>Bacteroidota</taxon>
        <taxon>Cytophagia</taxon>
        <taxon>Cytophagales</taxon>
        <taxon>Spirosomataceae</taxon>
        <taxon>Dyadobacter</taxon>
    </lineage>
</organism>
<evidence type="ECO:0000313" key="1">
    <source>
        <dbReference type="EMBL" id="XCH28061.1"/>
    </source>
</evidence>
<dbReference type="EMBL" id="CP159289">
    <property type="protein sequence ID" value="XCH28061.1"/>
    <property type="molecule type" value="Genomic_DNA"/>
</dbReference>
<reference evidence="1" key="1">
    <citation type="submission" date="2024-06" db="EMBL/GenBank/DDBJ databases">
        <title>Sequencing and assembly of the genome of Dyadobacter sp. strain 676, a symbiont of Cyamopsis tetragonoloba.</title>
        <authorList>
            <person name="Guro P."/>
            <person name="Sazanova A."/>
            <person name="Kuznetsova I."/>
            <person name="Belimov A."/>
            <person name="Safronova V."/>
        </authorList>
    </citation>
    <scope>NUCLEOTIDE SEQUENCE</scope>
    <source>
        <strain evidence="1">676</strain>
    </source>
</reference>
<dbReference type="Gene3D" id="3.30.9.80">
    <property type="match status" value="1"/>
</dbReference>